<organism evidence="3 4">
    <name type="scientific">Pontibacter virosus</name>
    <dbReference type="NCBI Taxonomy" id="1765052"/>
    <lineage>
        <taxon>Bacteria</taxon>
        <taxon>Pseudomonadati</taxon>
        <taxon>Bacteroidota</taxon>
        <taxon>Cytophagia</taxon>
        <taxon>Cytophagales</taxon>
        <taxon>Hymenobacteraceae</taxon>
        <taxon>Pontibacter</taxon>
    </lineage>
</organism>
<dbReference type="Proteomes" id="UP000245466">
    <property type="component" value="Unassembled WGS sequence"/>
</dbReference>
<comment type="caution">
    <text evidence="3">The sequence shown here is derived from an EMBL/GenBank/DDBJ whole genome shotgun (WGS) entry which is preliminary data.</text>
</comment>
<evidence type="ECO:0008006" key="5">
    <source>
        <dbReference type="Google" id="ProtNLM"/>
    </source>
</evidence>
<reference evidence="3 4" key="1">
    <citation type="submission" date="2018-04" db="EMBL/GenBank/DDBJ databases">
        <title>Genomic Encyclopedia of Type Strains, Phase IV (KMG-IV): sequencing the most valuable type-strain genomes for metagenomic binning, comparative biology and taxonomic classification.</title>
        <authorList>
            <person name="Goeker M."/>
        </authorList>
    </citation>
    <scope>NUCLEOTIDE SEQUENCE [LARGE SCALE GENOMIC DNA]</scope>
    <source>
        <strain evidence="3 4">DSM 100231</strain>
    </source>
</reference>
<evidence type="ECO:0000256" key="1">
    <source>
        <dbReference type="SAM" id="MobiDB-lite"/>
    </source>
</evidence>
<dbReference type="EMBL" id="QEKI01000002">
    <property type="protein sequence ID" value="PVY43101.1"/>
    <property type="molecule type" value="Genomic_DNA"/>
</dbReference>
<protein>
    <recommendedName>
        <fullName evidence="5">Collagen-like protein</fullName>
    </recommendedName>
</protein>
<name>A0A2U1B3C1_9BACT</name>
<gene>
    <name evidence="3" type="ORF">C8E01_102278</name>
</gene>
<feature type="signal peptide" evidence="2">
    <location>
        <begin position="1"/>
        <end position="23"/>
    </location>
</feature>
<proteinExistence type="predicted"/>
<accession>A0A2U1B3C1</accession>
<keyword evidence="4" id="KW-1185">Reference proteome</keyword>
<dbReference type="RefSeq" id="WP_116542135.1">
    <property type="nucleotide sequence ID" value="NZ_QEKI01000002.1"/>
</dbReference>
<sequence>MLKTLLLLIACSLLAISSPIAQAQQSHLSKLVIAKGKTYTVSPGNTLLVDTLIMQDKATMKFDPSLYGVLEAKIAYIGQKCVITSKGSDGKKGNREQAGSSGENGGDLTVSIHFAQLGNLIIDTSGGDGGKGADGKHGAAGIQDRYETRTATDPVTKKTTTTTVLVPGRAGTAGSDATMGGSGGHGGNITLQYSTEGFIPIFNNEAVKKNGIRILTTGGRQGQSGQPGKGGFQRADGGIKYAEIIPSSEGKIMLINRDNL</sequence>
<dbReference type="AlphaFoldDB" id="A0A2U1B3C1"/>
<dbReference type="OrthoDB" id="853465at2"/>
<keyword evidence="2" id="KW-0732">Signal</keyword>
<evidence type="ECO:0000313" key="4">
    <source>
        <dbReference type="Proteomes" id="UP000245466"/>
    </source>
</evidence>
<evidence type="ECO:0000313" key="3">
    <source>
        <dbReference type="EMBL" id="PVY43101.1"/>
    </source>
</evidence>
<feature type="region of interest" description="Disordered" evidence="1">
    <location>
        <begin position="86"/>
        <end position="106"/>
    </location>
</feature>
<feature type="chain" id="PRO_5015508638" description="Collagen-like protein" evidence="2">
    <location>
        <begin position="24"/>
        <end position="260"/>
    </location>
</feature>
<evidence type="ECO:0000256" key="2">
    <source>
        <dbReference type="SAM" id="SignalP"/>
    </source>
</evidence>